<keyword evidence="3" id="KW-1185">Reference proteome</keyword>
<evidence type="ECO:0000313" key="2">
    <source>
        <dbReference type="EMBL" id="KAF6028338.1"/>
    </source>
</evidence>
<keyword evidence="1" id="KW-1133">Transmembrane helix</keyword>
<keyword evidence="1" id="KW-0812">Transmembrane</keyword>
<evidence type="ECO:0000313" key="3">
    <source>
        <dbReference type="Proteomes" id="UP000593567"/>
    </source>
</evidence>
<evidence type="ECO:0000256" key="1">
    <source>
        <dbReference type="SAM" id="Phobius"/>
    </source>
</evidence>
<dbReference type="AlphaFoldDB" id="A0A7J7JSD2"/>
<protein>
    <submittedName>
        <fullName evidence="2">Uncharacterized protein</fullName>
    </submittedName>
</protein>
<proteinExistence type="predicted"/>
<name>A0A7J7JSD2_BUGNE</name>
<reference evidence="2" key="1">
    <citation type="submission" date="2020-06" db="EMBL/GenBank/DDBJ databases">
        <title>Draft genome of Bugula neritina, a colonial animal packing powerful symbionts and potential medicines.</title>
        <authorList>
            <person name="Rayko M."/>
        </authorList>
    </citation>
    <scope>NUCLEOTIDE SEQUENCE [LARGE SCALE GENOMIC DNA]</scope>
    <source>
        <strain evidence="2">Kwan_BN1</strain>
    </source>
</reference>
<feature type="transmembrane region" description="Helical" evidence="1">
    <location>
        <begin position="31"/>
        <end position="49"/>
    </location>
</feature>
<keyword evidence="1" id="KW-0472">Membrane</keyword>
<accession>A0A7J7JSD2</accession>
<sequence length="73" mass="8052">METTKAHASSEVTPATLKSIIHNTLLHLAPAAFNLLAPCLLLITLWTILRRAHMNGLVKSILSLLVRSYVKSF</sequence>
<gene>
    <name evidence="2" type="ORF">EB796_013338</name>
</gene>
<organism evidence="2 3">
    <name type="scientific">Bugula neritina</name>
    <name type="common">Brown bryozoan</name>
    <name type="synonym">Sertularia neritina</name>
    <dbReference type="NCBI Taxonomy" id="10212"/>
    <lineage>
        <taxon>Eukaryota</taxon>
        <taxon>Metazoa</taxon>
        <taxon>Spiralia</taxon>
        <taxon>Lophotrochozoa</taxon>
        <taxon>Bryozoa</taxon>
        <taxon>Gymnolaemata</taxon>
        <taxon>Cheilostomatida</taxon>
        <taxon>Flustrina</taxon>
        <taxon>Buguloidea</taxon>
        <taxon>Bugulidae</taxon>
        <taxon>Bugula</taxon>
    </lineage>
</organism>
<comment type="caution">
    <text evidence="2">The sequence shown here is derived from an EMBL/GenBank/DDBJ whole genome shotgun (WGS) entry which is preliminary data.</text>
</comment>
<dbReference type="EMBL" id="VXIV02001960">
    <property type="protein sequence ID" value="KAF6028338.1"/>
    <property type="molecule type" value="Genomic_DNA"/>
</dbReference>
<dbReference type="Proteomes" id="UP000593567">
    <property type="component" value="Unassembled WGS sequence"/>
</dbReference>